<dbReference type="EMBL" id="LR797181">
    <property type="protein sequence ID" value="CAB4192245.1"/>
    <property type="molecule type" value="Genomic_DNA"/>
</dbReference>
<reference evidence="2" key="1">
    <citation type="submission" date="2020-05" db="EMBL/GenBank/DDBJ databases">
        <authorList>
            <person name="Chiriac C."/>
            <person name="Salcher M."/>
            <person name="Ghai R."/>
            <person name="Kavagutti S V."/>
        </authorList>
    </citation>
    <scope>NUCLEOTIDE SEQUENCE</scope>
</reference>
<gene>
    <name evidence="2" type="ORF">UFOVP1244_12</name>
</gene>
<sequence length="144" mass="15666">MIRYIIILTLSISKIPLIVLFVISYITTILTATLFAVTLGVFYKPFLLSGAITVAMWGAMAGVRMALGWAEQWEGQGLGFPLFPSIRTAGQVALFAGLLVLQPAGLGTECPKNAVCQMTLLPATESRNGQENIKKHLRQEKGRD</sequence>
<evidence type="ECO:0000313" key="2">
    <source>
        <dbReference type="EMBL" id="CAB4192245.1"/>
    </source>
</evidence>
<protein>
    <submittedName>
        <fullName evidence="2">Uncharacterized protein</fullName>
    </submittedName>
</protein>
<keyword evidence="1" id="KW-0812">Transmembrane</keyword>
<name>A0A6J5RIU1_9CAUD</name>
<proteinExistence type="predicted"/>
<feature type="transmembrane region" description="Helical" evidence="1">
    <location>
        <begin position="46"/>
        <end position="67"/>
    </location>
</feature>
<accession>A0A6J5RIU1</accession>
<feature type="transmembrane region" description="Helical" evidence="1">
    <location>
        <begin position="12"/>
        <end position="40"/>
    </location>
</feature>
<keyword evidence="1" id="KW-1133">Transmembrane helix</keyword>
<organism evidence="2">
    <name type="scientific">uncultured Caudovirales phage</name>
    <dbReference type="NCBI Taxonomy" id="2100421"/>
    <lineage>
        <taxon>Viruses</taxon>
        <taxon>Duplodnaviria</taxon>
        <taxon>Heunggongvirae</taxon>
        <taxon>Uroviricota</taxon>
        <taxon>Caudoviricetes</taxon>
        <taxon>Peduoviridae</taxon>
        <taxon>Maltschvirus</taxon>
        <taxon>Maltschvirus maltsch</taxon>
    </lineage>
</organism>
<keyword evidence="1" id="KW-0472">Membrane</keyword>
<evidence type="ECO:0000256" key="1">
    <source>
        <dbReference type="SAM" id="Phobius"/>
    </source>
</evidence>